<dbReference type="PATRIC" id="fig|396597.7.peg.7883"/>
<dbReference type="InterPro" id="IPR048677">
    <property type="entry name" value="TssM1_hel"/>
</dbReference>
<keyword evidence="2" id="KW-0472">Membrane</keyword>
<dbReference type="EMBL" id="ABLK01000010">
    <property type="protein sequence ID" value="EDT43671.1"/>
    <property type="molecule type" value="Genomic_DNA"/>
</dbReference>
<protein>
    <submittedName>
        <fullName evidence="6">ImcF domain protein</fullName>
    </submittedName>
</protein>
<feature type="region of interest" description="Disordered" evidence="1">
    <location>
        <begin position="1205"/>
        <end position="1251"/>
    </location>
</feature>
<dbReference type="Pfam" id="PF21070">
    <property type="entry name" value="IcmF_helical"/>
    <property type="match status" value="1"/>
</dbReference>
<sequence length="1269" mass="137379">MNDKNENENKTRSAGFFIGVAAVIVFLALSVAVWVEGPRRGWSREILIIGQLALACALLLAIVAVKFFECVLLKIAVLRASRWFARFDAGKRAESGERNDPDLSPGQINHAAALREVLRNRYGWRWGYRDRWLLVAGDTPLVRRLAPELADVGYIVLGNTVVLHANQTRDQLDTEWLDQIRRLRRRRPIDAIVAVTRNRSAANTAFDTDEVATRLARHARALRWAAPAYLLNVTDFGSEWLDPDEAIGLTWANTSMSGETIDASLRNLVGNLADAGVARLAADARDRYPAELSQHVSRLHEALSNLVRQASESGVWRHAVHGLMFAPLFKERDVMSPDSSIENGDDSLDNPQHRTIWQTVAAHSRKVQGRRIGFSLSTTTAWIMTTLIGCWLAGTLLSGFANRATIGSATDTVARLTGAQDPSLQTLTDLDRQIDTLEIHLRTGAPVTTRFGLNRDHALLDALWPHYADAANRILVGPIRQKLEARLHQLASLSDAEIASGGDAQVQAAYDTLKTYLMLARPQRAVAAFLTPQLVATSAPERPAGSQLSRGKWEDMRQHAITFLANHIGHEAGASRAALVISPDGALIASTRQTIIGVRGIQNSGEAIYQQIVDEATPKYPPLSLATLLGDAASQASVSSATSRGLFGTTATVPGVFTRAAWEERISKAIDEAGEQRDVASDWVLSDTKSANASPSTLKAELRQRYFDDYARAWGLFLNSLRWQPAPTLSATADQLTLLGDPQRSPLVALMNAIVYQAGTGANTQSLSDTLISKAQQLVGADEKDPSKQAKPQLAPLAAAFGPILRLTGSDLVAGAPSGGKGVTPPAPTGDLSLARYLERITAMRLKTSQIVSSPDPDAIARLAAQSVLQGKTSDIAASRDYASRVAASLGEQWSGFGALFRAPFDQSWQVIVQPAAASLNEIWRTAILADWNKTFGGRYPFADSDNDASLPEMARFMRPDSGVIAQFVTSQLAGVVERHGDRWVAAQGADSGALTIDPAFLNGLNKLTRTSTVLFPSGDARVRYELRAEPTPGITDMRFVLSGRELHYFNQKQEWTPFEWPGQSLENLSHIEWQTEQGGLRTALDAQGRFGLVRLLERAKVTQQDNARYLLTWTPDTSQGIPLRVQLRSEAGAGPLDVLQLRHFALPARVFVTAAANAGARASASGPPPLPMSAIEAAKHAAVPLPPGLPGRSRLPDETMWAAPEKVSGRDTDLKPTRAPMQTTTAVSTTQTTPRPAISPAATTSALSDSPASPFGHALALLGDAFVF</sequence>
<evidence type="ECO:0000313" key="7">
    <source>
        <dbReference type="Proteomes" id="UP000004814"/>
    </source>
</evidence>
<dbReference type="AlphaFoldDB" id="B1SYE2"/>
<dbReference type="RefSeq" id="WP_006756605.1">
    <property type="nucleotide sequence ID" value="NZ_ABLK01000010.1"/>
</dbReference>
<gene>
    <name evidence="6" type="ORF">BamMEX5DRAFT_0558</name>
</gene>
<feature type="domain" description="Type VI secretion system IcmF C-terminal" evidence="3">
    <location>
        <begin position="1028"/>
        <end position="1119"/>
    </location>
</feature>
<organism evidence="6 7">
    <name type="scientific">Burkholderia ambifaria MEX-5</name>
    <dbReference type="NCBI Taxonomy" id="396597"/>
    <lineage>
        <taxon>Bacteria</taxon>
        <taxon>Pseudomonadati</taxon>
        <taxon>Pseudomonadota</taxon>
        <taxon>Betaproteobacteria</taxon>
        <taxon>Burkholderiales</taxon>
        <taxon>Burkholderiaceae</taxon>
        <taxon>Burkholderia</taxon>
        <taxon>Burkholderia cepacia complex</taxon>
    </lineage>
</organism>
<dbReference type="InterPro" id="IPR053156">
    <property type="entry name" value="T6SS_TssM-like"/>
</dbReference>
<dbReference type="Pfam" id="PF06744">
    <property type="entry name" value="IcmF_C"/>
    <property type="match status" value="1"/>
</dbReference>
<accession>B1SYE2</accession>
<feature type="compositionally biased region" description="Low complexity" evidence="1">
    <location>
        <begin position="1224"/>
        <end position="1234"/>
    </location>
</feature>
<evidence type="ECO:0000259" key="5">
    <source>
        <dbReference type="Pfam" id="PF21070"/>
    </source>
</evidence>
<dbReference type="Pfam" id="PF06761">
    <property type="entry name" value="IcmF-related"/>
    <property type="match status" value="1"/>
</dbReference>
<dbReference type="InterPro" id="IPR009612">
    <property type="entry name" value="IcmF-rel"/>
</dbReference>
<comment type="caution">
    <text evidence="6">The sequence shown here is derived from an EMBL/GenBank/DDBJ whole genome shotgun (WGS) entry which is preliminary data.</text>
</comment>
<feature type="compositionally biased region" description="Polar residues" evidence="1">
    <location>
        <begin position="1242"/>
        <end position="1251"/>
    </location>
</feature>
<feature type="transmembrane region" description="Helical" evidence="2">
    <location>
        <begin position="14"/>
        <end position="35"/>
    </location>
</feature>
<evidence type="ECO:0000259" key="3">
    <source>
        <dbReference type="Pfam" id="PF06744"/>
    </source>
</evidence>
<dbReference type="Proteomes" id="UP000004814">
    <property type="component" value="Unassembled WGS sequence"/>
</dbReference>
<feature type="compositionally biased region" description="Basic and acidic residues" evidence="1">
    <location>
        <begin position="1208"/>
        <end position="1217"/>
    </location>
</feature>
<dbReference type="InterPro" id="IPR010623">
    <property type="entry name" value="IcmF_C"/>
</dbReference>
<reference evidence="6 7" key="1">
    <citation type="submission" date="2008-03" db="EMBL/GenBank/DDBJ databases">
        <title>Sequencing of the draft genome and assembly of Burkholderia ambifaria MEX-5.</title>
        <authorList>
            <consortium name="US DOE Joint Genome Institute (JGI-PGF)"/>
            <person name="Copeland A."/>
            <person name="Lucas S."/>
            <person name="Lapidus A."/>
            <person name="Glavina del Rio T."/>
            <person name="Dalin E."/>
            <person name="Tice H."/>
            <person name="Bruce D."/>
            <person name="Goodwin L."/>
            <person name="Pitluck S."/>
            <person name="Larimer F."/>
            <person name="Land M.L."/>
            <person name="Hauser L."/>
            <person name="Tiedje J."/>
            <person name="Richardson P."/>
        </authorList>
    </citation>
    <scope>NUCLEOTIDE SEQUENCE [LARGE SCALE GENOMIC DNA]</scope>
    <source>
        <strain evidence="6 7">MEX-5</strain>
    </source>
</reference>
<feature type="domain" description="Type VI secretion system component TssM1 helical" evidence="5">
    <location>
        <begin position="915"/>
        <end position="1021"/>
    </location>
</feature>
<keyword evidence="2" id="KW-1133">Transmembrane helix</keyword>
<keyword evidence="2" id="KW-0812">Transmembrane</keyword>
<proteinExistence type="predicted"/>
<evidence type="ECO:0000256" key="1">
    <source>
        <dbReference type="SAM" id="MobiDB-lite"/>
    </source>
</evidence>
<evidence type="ECO:0000259" key="4">
    <source>
        <dbReference type="Pfam" id="PF06761"/>
    </source>
</evidence>
<feature type="transmembrane region" description="Helical" evidence="2">
    <location>
        <begin position="47"/>
        <end position="68"/>
    </location>
</feature>
<feature type="domain" description="IcmF-related" evidence="4">
    <location>
        <begin position="424"/>
        <end position="757"/>
    </location>
</feature>
<dbReference type="PANTHER" id="PTHR36153">
    <property type="entry name" value="INNER MEMBRANE PROTEIN-RELATED"/>
    <property type="match status" value="1"/>
</dbReference>
<evidence type="ECO:0000313" key="6">
    <source>
        <dbReference type="EMBL" id="EDT43671.1"/>
    </source>
</evidence>
<dbReference type="PANTHER" id="PTHR36153:SF1">
    <property type="entry name" value="TYPE VI SECRETION SYSTEM COMPONENT TSSM1"/>
    <property type="match status" value="1"/>
</dbReference>
<name>B1SYE2_9BURK</name>
<evidence type="ECO:0000256" key="2">
    <source>
        <dbReference type="SAM" id="Phobius"/>
    </source>
</evidence>